<evidence type="ECO:0000313" key="15">
    <source>
        <dbReference type="Proteomes" id="UP001243330"/>
    </source>
</evidence>
<evidence type="ECO:0000259" key="13">
    <source>
        <dbReference type="PROSITE" id="PS50929"/>
    </source>
</evidence>
<dbReference type="Pfam" id="PF00664">
    <property type="entry name" value="ABC_membrane"/>
    <property type="match status" value="2"/>
</dbReference>
<evidence type="ECO:0000256" key="9">
    <source>
        <dbReference type="ARBA" id="ARBA00023180"/>
    </source>
</evidence>
<evidence type="ECO:0000256" key="5">
    <source>
        <dbReference type="ARBA" id="ARBA00022741"/>
    </source>
</evidence>
<feature type="transmembrane region" description="Helical" evidence="11">
    <location>
        <begin position="295"/>
        <end position="317"/>
    </location>
</feature>
<dbReference type="GO" id="GO:0140359">
    <property type="term" value="F:ABC-type transporter activity"/>
    <property type="evidence" value="ECO:0007669"/>
    <property type="project" value="InterPro"/>
</dbReference>
<dbReference type="FunFam" id="1.20.1560.10:FF:000066">
    <property type="entry name" value="ABC multidrug transporter (Eurofung)"/>
    <property type="match status" value="1"/>
</dbReference>
<dbReference type="InterPro" id="IPR003439">
    <property type="entry name" value="ABC_transporter-like_ATP-bd"/>
</dbReference>
<dbReference type="SUPFAM" id="SSF90123">
    <property type="entry name" value="ABC transporter transmembrane region"/>
    <property type="match status" value="2"/>
</dbReference>
<feature type="compositionally biased region" description="Basic and acidic residues" evidence="10">
    <location>
        <begin position="811"/>
        <end position="828"/>
    </location>
</feature>
<dbReference type="Gene3D" id="3.40.50.300">
    <property type="entry name" value="P-loop containing nucleotide triphosphate hydrolases"/>
    <property type="match status" value="2"/>
</dbReference>
<dbReference type="FunFam" id="3.40.50.300:FF:000630">
    <property type="entry name" value="ATP-binding cassette (ABC) transporter, putative"/>
    <property type="match status" value="1"/>
</dbReference>
<keyword evidence="8 11" id="KW-0472">Membrane</keyword>
<dbReference type="InterPro" id="IPR050173">
    <property type="entry name" value="ABC_transporter_C-like"/>
</dbReference>
<feature type="domain" description="ABC transporter" evidence="12">
    <location>
        <begin position="599"/>
        <end position="829"/>
    </location>
</feature>
<dbReference type="InterPro" id="IPR011527">
    <property type="entry name" value="ABC1_TM_dom"/>
</dbReference>
<evidence type="ECO:0000256" key="8">
    <source>
        <dbReference type="ARBA" id="ARBA00023136"/>
    </source>
</evidence>
<dbReference type="Proteomes" id="UP001243330">
    <property type="component" value="Unassembled WGS sequence"/>
</dbReference>
<dbReference type="SUPFAM" id="SSF52540">
    <property type="entry name" value="P-loop containing nucleoside triphosphate hydrolases"/>
    <property type="match status" value="2"/>
</dbReference>
<feature type="transmembrane region" description="Helical" evidence="11">
    <location>
        <begin position="390"/>
        <end position="409"/>
    </location>
</feature>
<feature type="transmembrane region" description="Helical" evidence="11">
    <location>
        <begin position="62"/>
        <end position="82"/>
    </location>
</feature>
<evidence type="ECO:0000256" key="3">
    <source>
        <dbReference type="ARBA" id="ARBA00022475"/>
    </source>
</evidence>
<comment type="caution">
    <text evidence="14">The sequence shown here is derived from an EMBL/GenBank/DDBJ whole genome shotgun (WGS) entry which is preliminary data.</text>
</comment>
<dbReference type="InterPro" id="IPR044726">
    <property type="entry name" value="ABCC_6TM_D2"/>
</dbReference>
<feature type="transmembrane region" description="Helical" evidence="11">
    <location>
        <begin position="120"/>
        <end position="139"/>
    </location>
</feature>
<proteinExistence type="predicted"/>
<dbReference type="PROSITE" id="PS50893">
    <property type="entry name" value="ABC_TRANSPORTER_2"/>
    <property type="match status" value="2"/>
</dbReference>
<feature type="transmembrane region" description="Helical" evidence="11">
    <location>
        <begin position="145"/>
        <end position="164"/>
    </location>
</feature>
<evidence type="ECO:0000256" key="11">
    <source>
        <dbReference type="SAM" id="Phobius"/>
    </source>
</evidence>
<dbReference type="PROSITE" id="PS50929">
    <property type="entry name" value="ABC_TM1F"/>
    <property type="match status" value="2"/>
</dbReference>
<feature type="region of interest" description="Disordered" evidence="10">
    <location>
        <begin position="555"/>
        <end position="579"/>
    </location>
</feature>
<feature type="transmembrane region" description="Helical" evidence="11">
    <location>
        <begin position="88"/>
        <end position="108"/>
    </location>
</feature>
<dbReference type="InterPro" id="IPR017871">
    <property type="entry name" value="ABC_transporter-like_CS"/>
</dbReference>
<evidence type="ECO:0000256" key="2">
    <source>
        <dbReference type="ARBA" id="ARBA00022448"/>
    </source>
</evidence>
<feature type="transmembrane region" description="Helical" evidence="11">
    <location>
        <begin position="260"/>
        <end position="280"/>
    </location>
</feature>
<dbReference type="InterPro" id="IPR044746">
    <property type="entry name" value="ABCC_6TM_D1"/>
</dbReference>
<dbReference type="Pfam" id="PF00005">
    <property type="entry name" value="ABC_tran"/>
    <property type="match status" value="2"/>
</dbReference>
<dbReference type="InterPro" id="IPR003593">
    <property type="entry name" value="AAA+_ATPase"/>
</dbReference>
<dbReference type="GO" id="GO:0016887">
    <property type="term" value="F:ATP hydrolysis activity"/>
    <property type="evidence" value="ECO:0007669"/>
    <property type="project" value="InterPro"/>
</dbReference>
<evidence type="ECO:0000313" key="14">
    <source>
        <dbReference type="EMBL" id="KAK1855910.1"/>
    </source>
</evidence>
<comment type="subcellular location">
    <subcellularLocation>
        <location evidence="1">Cell membrane</location>
        <topology evidence="1">Multi-pass membrane protein</topology>
    </subcellularLocation>
</comment>
<feature type="transmembrane region" description="Helical" evidence="11">
    <location>
        <begin position="911"/>
        <end position="931"/>
    </location>
</feature>
<evidence type="ECO:0000256" key="10">
    <source>
        <dbReference type="SAM" id="MobiDB-lite"/>
    </source>
</evidence>
<feature type="transmembrane region" description="Helical" evidence="11">
    <location>
        <begin position="986"/>
        <end position="1007"/>
    </location>
</feature>
<dbReference type="InterPro" id="IPR056227">
    <property type="entry name" value="TMD0_ABC"/>
</dbReference>
<dbReference type="CDD" id="cd18580">
    <property type="entry name" value="ABC_6TM_ABCC_D2"/>
    <property type="match status" value="1"/>
</dbReference>
<dbReference type="PROSITE" id="PS00211">
    <property type="entry name" value="ABC_TRANSPORTER_1"/>
    <property type="match status" value="1"/>
</dbReference>
<dbReference type="InterPro" id="IPR027417">
    <property type="entry name" value="P-loop_NTPase"/>
</dbReference>
<keyword evidence="2" id="KW-0813">Transport</keyword>
<dbReference type="FunFam" id="1.20.1560.10:FF:000055">
    <property type="entry name" value="ABC multidrug transporter (Eurofung)"/>
    <property type="match status" value="1"/>
</dbReference>
<feature type="compositionally biased region" description="Basic and acidic residues" evidence="10">
    <location>
        <begin position="555"/>
        <end position="575"/>
    </location>
</feature>
<feature type="region of interest" description="Disordered" evidence="10">
    <location>
        <begin position="802"/>
        <end position="859"/>
    </location>
</feature>
<dbReference type="Gene3D" id="1.20.1560.10">
    <property type="entry name" value="ABC transporter type 1, transmembrane domain"/>
    <property type="match status" value="2"/>
</dbReference>
<feature type="transmembrane region" description="Helical" evidence="11">
    <location>
        <begin position="1013"/>
        <end position="1033"/>
    </location>
</feature>
<protein>
    <submittedName>
        <fullName evidence="14">ABC multidrug transporter</fullName>
    </submittedName>
</protein>
<evidence type="ECO:0000259" key="12">
    <source>
        <dbReference type="PROSITE" id="PS50893"/>
    </source>
</evidence>
<keyword evidence="4 11" id="KW-0812">Transmembrane</keyword>
<sequence>MGQLVVFQEDKHGSFDFTLQFERSVMAIIPSSVVLLLALIRLQMLHAKPRIIEGSHLKYLKLSTIAIYGCLQLASLTLWIRLHKTPLTVAAAALAVFDAFLLCPLSWFEHTRSRQPSAILILYFTSSLFFDILQLRTLWLAGYAPLLLGTAMACLVIKFSILSLESFEKQKFSQDGSSSSCSPEEWSGLWNRGFCYWLNPLLWLGYRHDLSIDGLYPLTTDLCSKDLQIKGLHNSSLWGMCRAIWESLGWSAIYPMAPRLCLIGFTLSQPLLIKAILMYLQNARTEDGSHGTDNFMILGAVVVYTGIAVAGSIYWQLHLRNLAKIRGLLVGAVYQKLTTVATAQHENAAVTLMSTDVERVTQGLRVFHEAWANVVEVGIAVWLLQRELQTGSIAPVAIAIACFLVTLCVNKFTMPRQNRWMEALQARINRTVSVLSQIKSIKMIGLGEQSEKVLDALRVKELQFANGFRMIMVLSFCIAFAPIFIVPVVCFAIYLSASPNGSGDNTFDVAKAFTSLSLVVILTQPLSSLFQYVPMFAGAANCLQRIIDFIHSPSHRDRREGKSDVTRERGGRRDNASGAEKSTAVVDIVGRNTTTGDVLSIYDGAFGWSENQWDLHNVNISIPKSQLTVITGPVASGKSTLCKAFLGEVPYVKGIVEISSGAGIGFCDQTPYLTNTTIYENIIGGSVVDNAWYKTVVRAVDLETDFERLSSGDRTYVGNNGDALSTGQKQRVAIARAVYARTPLIILDDVFSGMDNVTKAYIYERLLSPGGLLRHLEMTAILACSDQDMCLAADLVVDLAPGEPPVSSHPGRREQPKYHPMDERKEDNISDTADSPATTYTERDQSTATPAPQKQASKRPSDWATYGYFARAVGSPNTALLIFLGGVFGTLYTFPSVWLNWWTTDPTARDSFYLGIYALLQATGLICWFLFTRHCLTTVVSRSGKKLHNSLLSTVMSASFSYLSTKDSGTIINRFSQDLQSVDGELPAALLNTVATTFIALAQVALVATASPWLAISYPLLVLVFYGIQRFYLRTSQQLRPLDLELKSPLYTHFLDTLRGITTVRAFGWSQHYVERNQQLLDASQRPNYLLQMIQQWLSLVLNMVVVVIVTLLVTLSLKLRSSLGLTAVALVNLMSLSQMLRSVVIGWTLMETSITAVARIKEFEQTTPRENDSNSDGVIIREPDSGRIEYKNLTVSYGLSNENLALKNVNLVIEAGQKVGICGRSGSGKSSLVASLFRLLDVRRGKIVIDTNDIKDYSLSNLRSSINAIPQDPFVTGGTFREVLDPYGASPDHAIEEALRKIKLIEHVQDHGGLGGSLKPESLSQGQKQLLSLARAILRRCRIVVLDEVTSSLDLETEQLIWGVLQEEFRGCTIIAIAHRLETIVGFDRVAVMDEGNIIEFDDPRVLLEDANSAFSKMRRTGKAH</sequence>
<keyword evidence="6" id="KW-0067">ATP-binding</keyword>
<feature type="transmembrane region" description="Helical" evidence="11">
    <location>
        <begin position="1097"/>
        <end position="1118"/>
    </location>
</feature>
<evidence type="ECO:0000256" key="1">
    <source>
        <dbReference type="ARBA" id="ARBA00004651"/>
    </source>
</evidence>
<feature type="domain" description="ABC transmembrane type-1" evidence="13">
    <location>
        <begin position="879"/>
        <end position="1153"/>
    </location>
</feature>
<evidence type="ECO:0000256" key="4">
    <source>
        <dbReference type="ARBA" id="ARBA00022692"/>
    </source>
</evidence>
<organism evidence="14 15">
    <name type="scientific">Colletotrichum chrysophilum</name>
    <dbReference type="NCBI Taxonomy" id="1836956"/>
    <lineage>
        <taxon>Eukaryota</taxon>
        <taxon>Fungi</taxon>
        <taxon>Dikarya</taxon>
        <taxon>Ascomycota</taxon>
        <taxon>Pezizomycotina</taxon>
        <taxon>Sordariomycetes</taxon>
        <taxon>Hypocreomycetidae</taxon>
        <taxon>Glomerellales</taxon>
        <taxon>Glomerellaceae</taxon>
        <taxon>Colletotrichum</taxon>
        <taxon>Colletotrichum gloeosporioides species complex</taxon>
    </lineage>
</organism>
<keyword evidence="5" id="KW-0547">Nucleotide-binding</keyword>
<dbReference type="Pfam" id="PF24357">
    <property type="entry name" value="TMD0_ABC"/>
    <property type="match status" value="1"/>
</dbReference>
<dbReference type="CDD" id="cd18579">
    <property type="entry name" value="ABC_6TM_ABCC_D1"/>
    <property type="match status" value="1"/>
</dbReference>
<evidence type="ECO:0000256" key="7">
    <source>
        <dbReference type="ARBA" id="ARBA00022989"/>
    </source>
</evidence>
<reference evidence="14" key="1">
    <citation type="submission" date="2023-01" db="EMBL/GenBank/DDBJ databases">
        <title>Colletotrichum chrysophilum M932 genome sequence.</title>
        <authorList>
            <person name="Baroncelli R."/>
        </authorList>
    </citation>
    <scope>NUCLEOTIDE SEQUENCE</scope>
    <source>
        <strain evidence="14">M932</strain>
    </source>
</reference>
<gene>
    <name evidence="14" type="ORF">CCHR01_01460</name>
</gene>
<feature type="domain" description="ABC transmembrane type-1" evidence="13">
    <location>
        <begin position="260"/>
        <end position="538"/>
    </location>
</feature>
<evidence type="ECO:0000256" key="6">
    <source>
        <dbReference type="ARBA" id="ARBA00022840"/>
    </source>
</evidence>
<feature type="transmembrane region" description="Helical" evidence="11">
    <location>
        <begin position="366"/>
        <end position="384"/>
    </location>
</feature>
<dbReference type="GO" id="GO:0005886">
    <property type="term" value="C:plasma membrane"/>
    <property type="evidence" value="ECO:0007669"/>
    <property type="project" value="UniProtKB-SubCell"/>
</dbReference>
<feature type="transmembrane region" description="Helical" evidence="11">
    <location>
        <begin position="24"/>
        <end position="42"/>
    </location>
</feature>
<keyword evidence="3" id="KW-1003">Cell membrane</keyword>
<dbReference type="CDD" id="cd03244">
    <property type="entry name" value="ABCC_MRP_domain2"/>
    <property type="match status" value="1"/>
</dbReference>
<dbReference type="InterPro" id="IPR036640">
    <property type="entry name" value="ABC1_TM_sf"/>
</dbReference>
<feature type="transmembrane region" description="Helical" evidence="11">
    <location>
        <begin position="879"/>
        <end position="899"/>
    </location>
</feature>
<feature type="domain" description="ABC transporter" evidence="12">
    <location>
        <begin position="1189"/>
        <end position="1421"/>
    </location>
</feature>
<dbReference type="EMBL" id="JAQOWY010000015">
    <property type="protein sequence ID" value="KAK1855910.1"/>
    <property type="molecule type" value="Genomic_DNA"/>
</dbReference>
<name>A0AAD9B054_9PEZI</name>
<dbReference type="SMART" id="SM00382">
    <property type="entry name" value="AAA"/>
    <property type="match status" value="2"/>
</dbReference>
<feature type="transmembrane region" description="Helical" evidence="11">
    <location>
        <begin position="470"/>
        <end position="495"/>
    </location>
</feature>
<keyword evidence="7 11" id="KW-1133">Transmembrane helix</keyword>
<keyword evidence="9" id="KW-0325">Glycoprotein</keyword>
<dbReference type="PANTHER" id="PTHR24223">
    <property type="entry name" value="ATP-BINDING CASSETTE SUB-FAMILY C"/>
    <property type="match status" value="1"/>
</dbReference>
<dbReference type="PANTHER" id="PTHR24223:SF399">
    <property type="entry name" value="ABC TRANSPORTER ATNG"/>
    <property type="match status" value="1"/>
</dbReference>
<keyword evidence="15" id="KW-1185">Reference proteome</keyword>
<accession>A0AAD9B054</accession>
<feature type="compositionally biased region" description="Polar residues" evidence="10">
    <location>
        <begin position="830"/>
        <end position="855"/>
    </location>
</feature>
<dbReference type="GO" id="GO:0005524">
    <property type="term" value="F:ATP binding"/>
    <property type="evidence" value="ECO:0007669"/>
    <property type="project" value="UniProtKB-KW"/>
</dbReference>